<evidence type="ECO:0000313" key="3">
    <source>
        <dbReference type="EMBL" id="KAK6335032.1"/>
    </source>
</evidence>
<organism evidence="3 4">
    <name type="scientific">Orbilia javanica</name>
    <dbReference type="NCBI Taxonomy" id="47235"/>
    <lineage>
        <taxon>Eukaryota</taxon>
        <taxon>Fungi</taxon>
        <taxon>Dikarya</taxon>
        <taxon>Ascomycota</taxon>
        <taxon>Pezizomycotina</taxon>
        <taxon>Orbiliomycetes</taxon>
        <taxon>Orbiliales</taxon>
        <taxon>Orbiliaceae</taxon>
        <taxon>Orbilia</taxon>
    </lineage>
</organism>
<feature type="signal peptide" evidence="2">
    <location>
        <begin position="1"/>
        <end position="17"/>
    </location>
</feature>
<accession>A0AAN8MM16</accession>
<keyword evidence="4" id="KW-1185">Reference proteome</keyword>
<dbReference type="EMBL" id="JAVHNR010000008">
    <property type="protein sequence ID" value="KAK6335032.1"/>
    <property type="molecule type" value="Genomic_DNA"/>
</dbReference>
<feature type="region of interest" description="Disordered" evidence="1">
    <location>
        <begin position="399"/>
        <end position="425"/>
    </location>
</feature>
<evidence type="ECO:0000256" key="2">
    <source>
        <dbReference type="SAM" id="SignalP"/>
    </source>
</evidence>
<gene>
    <name evidence="3" type="ORF">TWF718_010474</name>
</gene>
<evidence type="ECO:0000256" key="1">
    <source>
        <dbReference type="SAM" id="MobiDB-lite"/>
    </source>
</evidence>
<keyword evidence="2" id="KW-0732">Signal</keyword>
<dbReference type="AlphaFoldDB" id="A0AAN8MM16"/>
<reference evidence="3 4" key="1">
    <citation type="submission" date="2019-10" db="EMBL/GenBank/DDBJ databases">
        <authorList>
            <person name="Palmer J.M."/>
        </authorList>
    </citation>
    <scope>NUCLEOTIDE SEQUENCE [LARGE SCALE GENOMIC DNA]</scope>
    <source>
        <strain evidence="3 4">TWF718</strain>
    </source>
</reference>
<feature type="chain" id="PRO_5042915062" evidence="2">
    <location>
        <begin position="18"/>
        <end position="459"/>
    </location>
</feature>
<proteinExistence type="predicted"/>
<sequence length="459" mass="51238">MYNTIVHLLFIASAASAYEMAFAERLDPDIDNFNPDNMIWNRYNPGGGCTAIPPNPSDYVEEVIVRVPPDDTNPPELMAFFDNGASPGSPGHSPCNVADIVFIAHWYELPDSQQMYYTINGRITHFSEVRYGTQLARFVENLEGAYGVLHEGDVLVRRYFDAMQEWEMLRDDLEFSIPYIPLGSEEAEYNSGSQSLASMEAGSMGEPGAPRRLHSESIGPLRINNQPMLESINEEVEIERARSDNLDSQGDSELDPFEEMYLFERTYPNAWVYLVQQLAELRDDVIATGSYVPIPQGLRNRYTNEELEALGLAIDRGREAESLRALAASREENPAMYQSMIPLVYQIFTGENRGIWNQALADIPAARNQNAEISEINHSVAESRLSAPQSADYESNILGNGRYARSDSGVPGSEGSGRPRQASMELEDEIPARALQAENSNLDVEAECLINDICLEDNL</sequence>
<protein>
    <submittedName>
        <fullName evidence="3">Uncharacterized protein</fullName>
    </submittedName>
</protein>
<comment type="caution">
    <text evidence="3">The sequence shown here is derived from an EMBL/GenBank/DDBJ whole genome shotgun (WGS) entry which is preliminary data.</text>
</comment>
<name>A0AAN8MM16_9PEZI</name>
<dbReference type="Proteomes" id="UP001313282">
    <property type="component" value="Unassembled WGS sequence"/>
</dbReference>
<evidence type="ECO:0000313" key="4">
    <source>
        <dbReference type="Proteomes" id="UP001313282"/>
    </source>
</evidence>